<evidence type="ECO:0000313" key="2">
    <source>
        <dbReference type="Proteomes" id="UP000008671"/>
    </source>
</evidence>
<reference evidence="1 2" key="1">
    <citation type="journal article" date="2012" name="Appl. Environ. Microbiol.">
        <title>Characterization of Two Virulent Phages of Lactobacillus plantarum.</title>
        <authorList>
            <person name="Briggiler Marco M."/>
            <person name="Garneau J.E."/>
            <person name="Tremblay D."/>
            <person name="Quiberoni A."/>
            <person name="Moineau S."/>
        </authorList>
    </citation>
    <scope>NUCLEOTIDE SEQUENCE [LARGE SCALE GENOMIC DNA]</scope>
</reference>
<dbReference type="EMBL" id="JX486087">
    <property type="protein sequence ID" value="AFU63064.1"/>
    <property type="molecule type" value="Genomic_DNA"/>
</dbReference>
<keyword evidence="2" id="KW-1185">Reference proteome</keyword>
<proteinExistence type="predicted"/>
<sequence length="148" mass="17101">MTKKIKLGYVTRDSGGWVWIPYVNRDNTVSCVPLRLFFKYVMDGANDVCKYENMRSLRLACQYPDDVLMDETEHDTTGPVTEFNAGRLYIDPHEKGFYTIIKSPVGYELFPIRSISRHTDFIPNYTSGSLKELADTYGNKFIEVKLHD</sequence>
<dbReference type="KEGG" id="vg:14296362"/>
<protein>
    <submittedName>
        <fullName evidence="1">Uncharacterized protein</fullName>
    </submittedName>
</protein>
<dbReference type="GeneID" id="14296362"/>
<dbReference type="RefSeq" id="YP_007236743.1">
    <property type="nucleotide sequence ID" value="NC_019916.1"/>
</dbReference>
<organism evidence="1 2">
    <name type="scientific">Lactobacillus phage ATCC8014</name>
    <dbReference type="NCBI Taxonomy" id="2892340"/>
    <lineage>
        <taxon>Viruses</taxon>
        <taxon>Duplodnaviria</taxon>
        <taxon>Heunggongvirae</taxon>
        <taxon>Uroviricota</taxon>
        <taxon>Caudoviricetes</taxon>
        <taxon>Coetzeevirus</taxon>
        <taxon>Coetzeevirus ATCC8014</taxon>
    </lineage>
</organism>
<gene>
    <name evidence="1" type="ORF">8014-B1_0057</name>
</gene>
<dbReference type="Proteomes" id="UP000008671">
    <property type="component" value="Segment"/>
</dbReference>
<name>K4ID19_9CAUD</name>
<accession>K4ID19</accession>
<evidence type="ECO:0000313" key="1">
    <source>
        <dbReference type="EMBL" id="AFU63064.1"/>
    </source>
</evidence>